<reference evidence="1 2" key="1">
    <citation type="submission" date="2021-03" db="EMBL/GenBank/DDBJ databases">
        <title>Sequencing the genomes of 1000 actinobacteria strains.</title>
        <authorList>
            <person name="Klenk H.-P."/>
        </authorList>
    </citation>
    <scope>NUCLEOTIDE SEQUENCE [LARGE SCALE GENOMIC DNA]</scope>
    <source>
        <strain evidence="1 2">DSM 14564</strain>
    </source>
</reference>
<comment type="caution">
    <text evidence="1">The sequence shown here is derived from an EMBL/GenBank/DDBJ whole genome shotgun (WGS) entry which is preliminary data.</text>
</comment>
<protein>
    <recommendedName>
        <fullName evidence="3">CpsD/CapB family tyrosine-protein kinase</fullName>
    </recommendedName>
</protein>
<dbReference type="InterPro" id="IPR027417">
    <property type="entry name" value="P-loop_NTPase"/>
</dbReference>
<name>A0ABS4YFN0_9MICO</name>
<proteinExistence type="predicted"/>
<accession>A0ABS4YFN0</accession>
<sequence length="229" mass="24384">MAELVALEQAVCIPMPLSRRVSVLSLAGGVGCSTVATETATLLSRLRQERIRLVSAQGSSPAPRSPAGNDLEFLALPPESWPAAVPAWQALLESHPTRAELTITDWGAAPMDALRPISTGAHAICLVTDASRPGIERAASVARSLRDEAPVIVCSVDVHHVATTATPDLLTQMHVPAFLVRFDARRPARLDLPRPAGSETSRELLRLGAQLMTTIVTPDTGRVQTEARS</sequence>
<dbReference type="SUPFAM" id="SSF52540">
    <property type="entry name" value="P-loop containing nucleoside triphosphate hydrolases"/>
    <property type="match status" value="1"/>
</dbReference>
<evidence type="ECO:0008006" key="3">
    <source>
        <dbReference type="Google" id="ProtNLM"/>
    </source>
</evidence>
<keyword evidence="2" id="KW-1185">Reference proteome</keyword>
<evidence type="ECO:0000313" key="2">
    <source>
        <dbReference type="Proteomes" id="UP000698222"/>
    </source>
</evidence>
<dbReference type="RefSeq" id="WP_209886322.1">
    <property type="nucleotide sequence ID" value="NZ_BAAAJV010000022.1"/>
</dbReference>
<dbReference type="Proteomes" id="UP000698222">
    <property type="component" value="Unassembled WGS sequence"/>
</dbReference>
<dbReference type="EMBL" id="JAGIOC010000001">
    <property type="protein sequence ID" value="MBP2407315.1"/>
    <property type="molecule type" value="Genomic_DNA"/>
</dbReference>
<dbReference type="Gene3D" id="3.40.50.300">
    <property type="entry name" value="P-loop containing nucleotide triphosphate hydrolases"/>
    <property type="match status" value="1"/>
</dbReference>
<evidence type="ECO:0000313" key="1">
    <source>
        <dbReference type="EMBL" id="MBP2407315.1"/>
    </source>
</evidence>
<organism evidence="1 2">
    <name type="scientific">Brachybacterium fresconis</name>
    <dbReference type="NCBI Taxonomy" id="173363"/>
    <lineage>
        <taxon>Bacteria</taxon>
        <taxon>Bacillati</taxon>
        <taxon>Actinomycetota</taxon>
        <taxon>Actinomycetes</taxon>
        <taxon>Micrococcales</taxon>
        <taxon>Dermabacteraceae</taxon>
        <taxon>Brachybacterium</taxon>
    </lineage>
</organism>
<gene>
    <name evidence="1" type="ORF">JOF44_000218</name>
</gene>